<accession>A0ABD6ASH7</accession>
<evidence type="ECO:0000313" key="1">
    <source>
        <dbReference type="EMBL" id="MFD1512457.1"/>
    </source>
</evidence>
<name>A0ABD6ASH7_9EURY</name>
<comment type="caution">
    <text evidence="1">The sequence shown here is derived from an EMBL/GenBank/DDBJ whole genome shotgun (WGS) entry which is preliminary data.</text>
</comment>
<keyword evidence="2" id="KW-1185">Reference proteome</keyword>
<dbReference type="Proteomes" id="UP001597187">
    <property type="component" value="Unassembled WGS sequence"/>
</dbReference>
<reference evidence="1 2" key="1">
    <citation type="journal article" date="2019" name="Int. J. Syst. Evol. Microbiol.">
        <title>The Global Catalogue of Microorganisms (GCM) 10K type strain sequencing project: providing services to taxonomists for standard genome sequencing and annotation.</title>
        <authorList>
            <consortium name="The Broad Institute Genomics Platform"/>
            <consortium name="The Broad Institute Genome Sequencing Center for Infectious Disease"/>
            <person name="Wu L."/>
            <person name="Ma J."/>
        </authorList>
    </citation>
    <scope>NUCLEOTIDE SEQUENCE [LARGE SCALE GENOMIC DNA]</scope>
    <source>
        <strain evidence="1 2">CGMCC 1.12563</strain>
    </source>
</reference>
<dbReference type="RefSeq" id="WP_250872435.1">
    <property type="nucleotide sequence ID" value="NZ_JALXFV010000002.1"/>
</dbReference>
<evidence type="ECO:0008006" key="3">
    <source>
        <dbReference type="Google" id="ProtNLM"/>
    </source>
</evidence>
<protein>
    <recommendedName>
        <fullName evidence="3">Major capsid protein</fullName>
    </recommendedName>
</protein>
<dbReference type="AlphaFoldDB" id="A0ABD6ASH7"/>
<evidence type="ECO:0000313" key="2">
    <source>
        <dbReference type="Proteomes" id="UP001597187"/>
    </source>
</evidence>
<gene>
    <name evidence="1" type="ORF">ACFSBT_04080</name>
</gene>
<sequence length="431" mass="46470">MTTILEAINGTHSKDNSAAREVFEKLMTNWGFPEEAIEQGYKGVNLSARIKHHERGDGYADHLEKTFGTRHPFLAGAAAGYKCGGEDYQPGSGHAIKSADAMIEKGVVDASTVQAASPVAVDPDIVDIQRGAAPVLDIIATEAQAGFKAKYNVLSDRQEPVGMLTESDAIDLSDQGDKDQTLQTDEKDMKIYVDKVNLSDFTQRAEQSLGYLDVRQLTLGQRVKAHALFKAKQIFYGDPSVGDGTTGVQSTEAYEGLAKIASDAGNQIDKSGYAGSGNTPLLDDLKNEVTKIVEDSGATYDDLTVLVSPTFFDELENEGNVTTRLSGYDENINFGGRSITIKQNVQVRECPNIRAYGDLTGTASGGNFDASNRDVFIIDTSATRFRVLAPLSTVPLGRVGLADRAALFEYGTLISKDHGAHMRYLSSYAAQ</sequence>
<organism evidence="1 2">
    <name type="scientific">Halomarina rubra</name>
    <dbReference type="NCBI Taxonomy" id="2071873"/>
    <lineage>
        <taxon>Archaea</taxon>
        <taxon>Methanobacteriati</taxon>
        <taxon>Methanobacteriota</taxon>
        <taxon>Stenosarchaea group</taxon>
        <taxon>Halobacteria</taxon>
        <taxon>Halobacteriales</taxon>
        <taxon>Natronomonadaceae</taxon>
        <taxon>Halomarina</taxon>
    </lineage>
</organism>
<proteinExistence type="predicted"/>
<dbReference type="EMBL" id="JBHUDC010000002">
    <property type="protein sequence ID" value="MFD1512457.1"/>
    <property type="molecule type" value="Genomic_DNA"/>
</dbReference>